<protein>
    <submittedName>
        <fullName evidence="2">Uncharacterized protein</fullName>
    </submittedName>
</protein>
<evidence type="ECO:0000313" key="2">
    <source>
        <dbReference type="EMBL" id="WDR03646.1"/>
    </source>
</evidence>
<dbReference type="RefSeq" id="WP_282220036.1">
    <property type="nucleotide sequence ID" value="NZ_CP118246.1"/>
</dbReference>
<organism evidence="2 3">
    <name type="scientific">Devosia algicola</name>
    <dbReference type="NCBI Taxonomy" id="3026418"/>
    <lineage>
        <taxon>Bacteria</taxon>
        <taxon>Pseudomonadati</taxon>
        <taxon>Pseudomonadota</taxon>
        <taxon>Alphaproteobacteria</taxon>
        <taxon>Hyphomicrobiales</taxon>
        <taxon>Devosiaceae</taxon>
        <taxon>Devosia</taxon>
    </lineage>
</organism>
<name>A0ABY7YQW5_9HYPH</name>
<gene>
    <name evidence="2" type="ORF">PSQ19_06130</name>
</gene>
<reference evidence="2 3" key="1">
    <citation type="submission" date="2023-02" db="EMBL/GenBank/DDBJ databases">
        <title>Devosia algicola sp. nov., isolated from the phycosphere of marine algae.</title>
        <authorList>
            <person name="Kim J.M."/>
            <person name="Lee J.K."/>
            <person name="Choi B.J."/>
            <person name="Bayburt H."/>
            <person name="Jeon C.O."/>
        </authorList>
    </citation>
    <scope>NUCLEOTIDE SEQUENCE [LARGE SCALE GENOMIC DNA]</scope>
    <source>
        <strain evidence="2 3">G20-9</strain>
    </source>
</reference>
<sequence>MTQFPEQIDVSTARTVASLLGIAERHEADANRLASLATEARQTAKSIERLFGSATAVAAPDISEVPKPLPDVSDNSADAIAQPAEAKASEPEDDGEIAAVTGKAQLADAVGVKSPSSISSKPVTLTDTIAQKSKKPTQLDLVEQTHKDHPDWPARVIGDHLGIDPKRVRTCAVKRGIKLPRHGQWTAAQAAKTKARLEAKAQPAPTPVDIVKHLLPVAQETRQSEPVMSTRDRVAVVLKQYPRWTPRMIAHELGANYETVKRYVTELRNPQSSSTQAKPQFANRKEMVAHYGDVAKRLGK</sequence>
<accession>A0ABY7YQW5</accession>
<keyword evidence="3" id="KW-1185">Reference proteome</keyword>
<proteinExistence type="predicted"/>
<feature type="region of interest" description="Disordered" evidence="1">
    <location>
        <begin position="62"/>
        <end position="95"/>
    </location>
</feature>
<evidence type="ECO:0000313" key="3">
    <source>
        <dbReference type="Proteomes" id="UP001220530"/>
    </source>
</evidence>
<dbReference type="Proteomes" id="UP001220530">
    <property type="component" value="Chromosome"/>
</dbReference>
<evidence type="ECO:0000256" key="1">
    <source>
        <dbReference type="SAM" id="MobiDB-lite"/>
    </source>
</evidence>
<dbReference type="EMBL" id="CP118246">
    <property type="protein sequence ID" value="WDR03646.1"/>
    <property type="molecule type" value="Genomic_DNA"/>
</dbReference>